<dbReference type="EMBL" id="PNBA02000008">
    <property type="protein sequence ID" value="KAG6416654.1"/>
    <property type="molecule type" value="Genomic_DNA"/>
</dbReference>
<dbReference type="Gene3D" id="3.30.310.80">
    <property type="entry name" value="Kinase associated domain 1, KA1"/>
    <property type="match status" value="1"/>
</dbReference>
<dbReference type="AlphaFoldDB" id="A0A8X8ZUL8"/>
<feature type="domain" description="NAF" evidence="1">
    <location>
        <begin position="22"/>
        <end position="59"/>
    </location>
</feature>
<accession>A0A8X8ZUL8</accession>
<dbReference type="CDD" id="cd12195">
    <property type="entry name" value="CIPK_C"/>
    <property type="match status" value="1"/>
</dbReference>
<comment type="caution">
    <text evidence="2">The sequence shown here is derived from an EMBL/GenBank/DDBJ whole genome shotgun (WGS) entry which is preliminary data.</text>
</comment>
<protein>
    <recommendedName>
        <fullName evidence="1">NAF domain-containing protein</fullName>
    </recommendedName>
</protein>
<proteinExistence type="predicted"/>
<name>A0A8X8ZUL8_SALSN</name>
<keyword evidence="3" id="KW-1185">Reference proteome</keyword>
<gene>
    <name evidence="2" type="ORF">SASPL_124089</name>
</gene>
<evidence type="ECO:0000313" key="2">
    <source>
        <dbReference type="EMBL" id="KAG6416654.1"/>
    </source>
</evidence>
<dbReference type="Pfam" id="PF03822">
    <property type="entry name" value="NAF"/>
    <property type="match status" value="1"/>
</dbReference>
<dbReference type="Proteomes" id="UP000298416">
    <property type="component" value="Unassembled WGS sequence"/>
</dbReference>
<reference evidence="2" key="2">
    <citation type="submission" date="2020-08" db="EMBL/GenBank/DDBJ databases">
        <title>Plant Genome Project.</title>
        <authorList>
            <person name="Zhang R.-G."/>
        </authorList>
    </citation>
    <scope>NUCLEOTIDE SEQUENCE</scope>
    <source>
        <strain evidence="2">Huo1</strain>
        <tissue evidence="2">Leaf</tissue>
    </source>
</reference>
<organism evidence="2">
    <name type="scientific">Salvia splendens</name>
    <name type="common">Scarlet sage</name>
    <dbReference type="NCBI Taxonomy" id="180675"/>
    <lineage>
        <taxon>Eukaryota</taxon>
        <taxon>Viridiplantae</taxon>
        <taxon>Streptophyta</taxon>
        <taxon>Embryophyta</taxon>
        <taxon>Tracheophyta</taxon>
        <taxon>Spermatophyta</taxon>
        <taxon>Magnoliopsida</taxon>
        <taxon>eudicotyledons</taxon>
        <taxon>Gunneridae</taxon>
        <taxon>Pentapetalae</taxon>
        <taxon>asterids</taxon>
        <taxon>lamiids</taxon>
        <taxon>Lamiales</taxon>
        <taxon>Lamiaceae</taxon>
        <taxon>Nepetoideae</taxon>
        <taxon>Mentheae</taxon>
        <taxon>Salviinae</taxon>
        <taxon>Salvia</taxon>
        <taxon>Salvia subgen. Calosphace</taxon>
        <taxon>core Calosphace</taxon>
    </lineage>
</organism>
<evidence type="ECO:0000259" key="1">
    <source>
        <dbReference type="Pfam" id="PF03822"/>
    </source>
</evidence>
<reference evidence="2" key="1">
    <citation type="submission" date="2018-01" db="EMBL/GenBank/DDBJ databases">
        <authorList>
            <person name="Mao J.F."/>
        </authorList>
    </citation>
    <scope>NUCLEOTIDE SEQUENCE</scope>
    <source>
        <strain evidence="2">Huo1</strain>
        <tissue evidence="2">Leaf</tissue>
    </source>
</reference>
<evidence type="ECO:0000313" key="3">
    <source>
        <dbReference type="Proteomes" id="UP000298416"/>
    </source>
</evidence>
<dbReference type="GO" id="GO:0007165">
    <property type="term" value="P:signal transduction"/>
    <property type="evidence" value="ECO:0007669"/>
    <property type="project" value="InterPro"/>
</dbReference>
<sequence>MLCSVNDENLFDDCLSEQSQVLFEEGANGRARFVTAATFSTVVSKLEEIAKAVSFAVRKKDFSVSLEGSMDGVKGPSTIAVEIFELTPSLRVVEVMRKGGDRVEYEEFCNKELRPGLLSLNNEKGR</sequence>
<dbReference type="InterPro" id="IPR004041">
    <property type="entry name" value="NAF_dom"/>
</dbReference>